<organism evidence="3 4">
    <name type="scientific">Fusarium globosum</name>
    <dbReference type="NCBI Taxonomy" id="78864"/>
    <lineage>
        <taxon>Eukaryota</taxon>
        <taxon>Fungi</taxon>
        <taxon>Dikarya</taxon>
        <taxon>Ascomycota</taxon>
        <taxon>Pezizomycotina</taxon>
        <taxon>Sordariomycetes</taxon>
        <taxon>Hypocreomycetidae</taxon>
        <taxon>Hypocreales</taxon>
        <taxon>Nectriaceae</taxon>
        <taxon>Fusarium</taxon>
        <taxon>Fusarium fujikuroi species complex</taxon>
    </lineage>
</organism>
<keyword evidence="1" id="KW-0175">Coiled coil</keyword>
<feature type="region of interest" description="Disordered" evidence="2">
    <location>
        <begin position="374"/>
        <end position="416"/>
    </location>
</feature>
<accession>A0A8H6DA01</accession>
<dbReference type="AlphaFoldDB" id="A0A8H6DA01"/>
<keyword evidence="4" id="KW-1185">Reference proteome</keyword>
<protein>
    <submittedName>
        <fullName evidence="3">Uncharacterized protein</fullName>
    </submittedName>
</protein>
<feature type="coiled-coil region" evidence="1">
    <location>
        <begin position="280"/>
        <end position="325"/>
    </location>
</feature>
<evidence type="ECO:0000313" key="4">
    <source>
        <dbReference type="Proteomes" id="UP000532311"/>
    </source>
</evidence>
<reference evidence="3 4" key="1">
    <citation type="submission" date="2020-05" db="EMBL/GenBank/DDBJ databases">
        <title>Identification and distribution of gene clusters putatively required for synthesis of sphingolipid metabolism inhibitors in phylogenetically diverse species of the filamentous fungus Fusarium.</title>
        <authorList>
            <person name="Kim H.-S."/>
            <person name="Busman M."/>
            <person name="Brown D.W."/>
            <person name="Divon H."/>
            <person name="Uhlig S."/>
            <person name="Proctor R.H."/>
        </authorList>
    </citation>
    <scope>NUCLEOTIDE SEQUENCE [LARGE SCALE GENOMIC DNA]</scope>
    <source>
        <strain evidence="3 4">NRRL 26131</strain>
    </source>
</reference>
<evidence type="ECO:0000256" key="1">
    <source>
        <dbReference type="SAM" id="Coils"/>
    </source>
</evidence>
<feature type="region of interest" description="Disordered" evidence="2">
    <location>
        <begin position="430"/>
        <end position="449"/>
    </location>
</feature>
<dbReference type="EMBL" id="JAAQPF010000238">
    <property type="protein sequence ID" value="KAF5709693.1"/>
    <property type="molecule type" value="Genomic_DNA"/>
</dbReference>
<feature type="compositionally biased region" description="Polar residues" evidence="2">
    <location>
        <begin position="397"/>
        <end position="413"/>
    </location>
</feature>
<sequence length="484" mass="55103">MSPEKSQYTGDVCHILFRSQGPLLIPRTILKKCPKLAARLDKRHIFSKPLDTVDIEDYPFSVGHILIHYLTTDKYECLQPEGETEDERNCSELATAFKAHAAAVDLELPFLQLLASSEMRRLERKLSLVLITRTLNDTRLPLDQYPMITANFVSCVIRLSASPSKECKEEMMNQLGVPENVAMVLVKRLLQSKGITLTRDHSSEIGSEDEKALNTSQPEQEECELLKILETFDKEKAHIYQATFETGVREKMARETLAKTILETWEASGGSLSSLQHARLEELQNISDKLSQDLDICKTDLVASKKRVQQLKVEAKAIMERLTLEHEMQRILERQKQQNGFLSLSDRLRLESAQSRSNNLSTTAFVDPRVHLNTQESVMGPDQEEENQPGDDGMRTPTRTSCNMRHRQSSNVKSTKDGIEEVCARMEDFASETTSTSGRDTPPSTSSYESELYENCDQWLLNVEDLAGREINTWLTRDLRFRDM</sequence>
<gene>
    <name evidence="3" type="ORF">FGLOB1_5823</name>
</gene>
<comment type="caution">
    <text evidence="3">The sequence shown here is derived from an EMBL/GenBank/DDBJ whole genome shotgun (WGS) entry which is preliminary data.</text>
</comment>
<evidence type="ECO:0000313" key="3">
    <source>
        <dbReference type="EMBL" id="KAF5709693.1"/>
    </source>
</evidence>
<name>A0A8H6DA01_9HYPO</name>
<dbReference type="Proteomes" id="UP000532311">
    <property type="component" value="Unassembled WGS sequence"/>
</dbReference>
<proteinExistence type="predicted"/>
<feature type="compositionally biased region" description="Polar residues" evidence="2">
    <location>
        <begin position="431"/>
        <end position="449"/>
    </location>
</feature>
<evidence type="ECO:0000256" key="2">
    <source>
        <dbReference type="SAM" id="MobiDB-lite"/>
    </source>
</evidence>